<reference evidence="4" key="1">
    <citation type="journal article" date="2019" name="Int. J. Syst. Evol. Microbiol.">
        <title>The Global Catalogue of Microorganisms (GCM) 10K type strain sequencing project: providing services to taxonomists for standard genome sequencing and annotation.</title>
        <authorList>
            <consortium name="The Broad Institute Genomics Platform"/>
            <consortium name="The Broad Institute Genome Sequencing Center for Infectious Disease"/>
            <person name="Wu L."/>
            <person name="Ma J."/>
        </authorList>
    </citation>
    <scope>NUCLEOTIDE SEQUENCE [LARGE SCALE GENOMIC DNA]</scope>
    <source>
        <strain evidence="4">KCTC 42739</strain>
    </source>
</reference>
<dbReference type="SUPFAM" id="SSF56219">
    <property type="entry name" value="DNase I-like"/>
    <property type="match status" value="1"/>
</dbReference>
<feature type="chain" id="PRO_5047263694" evidence="1">
    <location>
        <begin position="27"/>
        <end position="365"/>
    </location>
</feature>
<comment type="caution">
    <text evidence="3">The sequence shown here is derived from an EMBL/GenBank/DDBJ whole genome shotgun (WGS) entry which is preliminary data.</text>
</comment>
<keyword evidence="3" id="KW-0255">Endonuclease</keyword>
<dbReference type="InterPro" id="IPR005135">
    <property type="entry name" value="Endo/exonuclease/phosphatase"/>
</dbReference>
<feature type="signal peptide" evidence="1">
    <location>
        <begin position="1"/>
        <end position="26"/>
    </location>
</feature>
<dbReference type="Gene3D" id="3.60.10.10">
    <property type="entry name" value="Endonuclease/exonuclease/phosphatase"/>
    <property type="match status" value="1"/>
</dbReference>
<evidence type="ECO:0000259" key="2">
    <source>
        <dbReference type="Pfam" id="PF03372"/>
    </source>
</evidence>
<evidence type="ECO:0000256" key="1">
    <source>
        <dbReference type="SAM" id="SignalP"/>
    </source>
</evidence>
<organism evidence="3 4">
    <name type="scientific">Sphingomonas hylomeconis</name>
    <dbReference type="NCBI Taxonomy" id="1395958"/>
    <lineage>
        <taxon>Bacteria</taxon>
        <taxon>Pseudomonadati</taxon>
        <taxon>Pseudomonadota</taxon>
        <taxon>Alphaproteobacteria</taxon>
        <taxon>Sphingomonadales</taxon>
        <taxon>Sphingomonadaceae</taxon>
        <taxon>Sphingomonas</taxon>
    </lineage>
</organism>
<evidence type="ECO:0000313" key="4">
    <source>
        <dbReference type="Proteomes" id="UP001595713"/>
    </source>
</evidence>
<dbReference type="EMBL" id="JBHRXP010000002">
    <property type="protein sequence ID" value="MFC3579763.1"/>
    <property type="molecule type" value="Genomic_DNA"/>
</dbReference>
<feature type="domain" description="Endonuclease/exonuclease/phosphatase" evidence="2">
    <location>
        <begin position="47"/>
        <end position="310"/>
    </location>
</feature>
<protein>
    <submittedName>
        <fullName evidence="3">Endonuclease/exonuclease/phosphatase family protein</fullName>
    </submittedName>
</protein>
<keyword evidence="1" id="KW-0732">Signal</keyword>
<dbReference type="PANTHER" id="PTHR16320">
    <property type="entry name" value="SPHINGOMYELINASE FAMILY MEMBER"/>
    <property type="match status" value="1"/>
</dbReference>
<keyword evidence="3" id="KW-0540">Nuclease</keyword>
<keyword evidence="3" id="KW-0378">Hydrolase</keyword>
<dbReference type="GO" id="GO:0004519">
    <property type="term" value="F:endonuclease activity"/>
    <property type="evidence" value="ECO:0007669"/>
    <property type="project" value="UniProtKB-KW"/>
</dbReference>
<proteinExistence type="predicted"/>
<keyword evidence="4" id="KW-1185">Reference proteome</keyword>
<dbReference type="Pfam" id="PF03372">
    <property type="entry name" value="Exo_endo_phos"/>
    <property type="match status" value="1"/>
</dbReference>
<dbReference type="InterPro" id="IPR038772">
    <property type="entry name" value="Sph/SMPD2-like"/>
</dbReference>
<sequence length="365" mass="38252">MSTAVRAIIAAGSMLLATSGSTSNTAALSVDLPSGAAGTSAASLSLMTYNVAGLPWPVASGRPQALAQIAARLAALRRVRRQPHIVVLQEAFTPAAAAIAQTAGYAHAAFGPDAALRSPIRPSHGDRRYLQDARWDRGEQWGKQLGSGLIILSDYPIARVDRMAFPDFACAGFDCLANKGVVIAHLRVPGQAAPVAVVNTHLNARKAAGVPIARSQRAYARQVALFAGFVAAHVAPDQALLIGGDMNIGSDAARSRSFFAAFDARALRFVAPALGGAQRALDQTTISDPRVHRDLLRSSRRRKDWVFARTPGGTAMAVTQVQVPFGTERTGAPLSDHVGYVVDYAAPSPVALAMNDRALPGGGMH</sequence>
<evidence type="ECO:0000313" key="3">
    <source>
        <dbReference type="EMBL" id="MFC3579763.1"/>
    </source>
</evidence>
<dbReference type="RefSeq" id="WP_261293346.1">
    <property type="nucleotide sequence ID" value="NZ_JANQBK010000003.1"/>
</dbReference>
<name>A0ABV7STF8_9SPHN</name>
<dbReference type="Proteomes" id="UP001595713">
    <property type="component" value="Unassembled WGS sequence"/>
</dbReference>
<gene>
    <name evidence="3" type="ORF">ACFONA_06245</name>
</gene>
<dbReference type="InterPro" id="IPR036691">
    <property type="entry name" value="Endo/exonu/phosph_ase_sf"/>
</dbReference>
<accession>A0ABV7STF8</accession>
<dbReference type="PANTHER" id="PTHR16320:SF23">
    <property type="entry name" value="SPHINGOMYELINASE C 1"/>
    <property type="match status" value="1"/>
</dbReference>